<dbReference type="EMBL" id="JABCQO010000008">
    <property type="protein sequence ID" value="MBF0877268.1"/>
    <property type="molecule type" value="Genomic_DNA"/>
</dbReference>
<comment type="caution">
    <text evidence="2">The sequence shown here is derived from an EMBL/GenBank/DDBJ whole genome shotgun (WGS) entry which is preliminary data.</text>
</comment>
<keyword evidence="2" id="KW-0238">DNA-binding</keyword>
<keyword evidence="3" id="KW-1185">Reference proteome</keyword>
<evidence type="ECO:0000313" key="3">
    <source>
        <dbReference type="Proteomes" id="UP000630952"/>
    </source>
</evidence>
<gene>
    <name evidence="2" type="ORF">HKD21_10465</name>
</gene>
<dbReference type="Proteomes" id="UP000630952">
    <property type="component" value="Unassembled WGS sequence"/>
</dbReference>
<dbReference type="Gene3D" id="1.10.1220.10">
    <property type="entry name" value="Met repressor-like"/>
    <property type="match status" value="1"/>
</dbReference>
<reference evidence="2 3" key="2">
    <citation type="submission" date="2020-11" db="EMBL/GenBank/DDBJ databases">
        <title>Description of novel Gluconobacter species.</title>
        <authorList>
            <person name="Cleenwerck I."/>
            <person name="Cnockaert M."/>
            <person name="Borremans W."/>
            <person name="Wieme A.D."/>
            <person name="De Vuyst L."/>
            <person name="Vandamme P."/>
        </authorList>
    </citation>
    <scope>NUCLEOTIDE SEQUENCE [LARGE SCALE GENOMIC DNA]</scope>
    <source>
        <strain evidence="2 3">LMG 27748</strain>
    </source>
</reference>
<dbReference type="SUPFAM" id="SSF47598">
    <property type="entry name" value="Ribbon-helix-helix"/>
    <property type="match status" value="1"/>
</dbReference>
<proteinExistence type="predicted"/>
<sequence>MAREDLHFRLRIPEALKRQVAEAAEKRGHSMTAEINERLARTFNDPMYDIITEESDAFATAVRTGPSEEQQIEDALFLERGMYEEALIWLEDHPDDQSAKDAVEISEMRLTQLERRLEKIRAASDDQ</sequence>
<dbReference type="InterPro" id="IPR010985">
    <property type="entry name" value="Ribbon_hlx_hlx"/>
</dbReference>
<reference evidence="3" key="1">
    <citation type="submission" date="2020-04" db="EMBL/GenBank/DDBJ databases">
        <title>Description of novel Gluconacetobacter.</title>
        <authorList>
            <person name="Sombolestani A."/>
        </authorList>
    </citation>
    <scope>NUCLEOTIDE SEQUENCE [LARGE SCALE GENOMIC DNA]</scope>
    <source>
        <strain evidence="3">LMG 27748</strain>
    </source>
</reference>
<dbReference type="GO" id="GO:0003677">
    <property type="term" value="F:DNA binding"/>
    <property type="evidence" value="ECO:0007669"/>
    <property type="project" value="UniProtKB-KW"/>
</dbReference>
<dbReference type="Pfam" id="PF03869">
    <property type="entry name" value="Arc"/>
    <property type="match status" value="1"/>
</dbReference>
<dbReference type="InterPro" id="IPR005569">
    <property type="entry name" value="Arc_DNA-bd_dom"/>
</dbReference>
<protein>
    <submittedName>
        <fullName evidence="2">Arc family DNA-binding protein</fullName>
    </submittedName>
</protein>
<feature type="domain" description="Arc-like DNA binding" evidence="1">
    <location>
        <begin position="2"/>
        <end position="44"/>
    </location>
</feature>
<name>A0ABR9YF23_9PROT</name>
<evidence type="ECO:0000259" key="1">
    <source>
        <dbReference type="Pfam" id="PF03869"/>
    </source>
</evidence>
<evidence type="ECO:0000313" key="2">
    <source>
        <dbReference type="EMBL" id="MBF0877268.1"/>
    </source>
</evidence>
<accession>A0ABR9YF23</accession>
<dbReference type="InterPro" id="IPR013321">
    <property type="entry name" value="Arc_rbn_hlx_hlx"/>
</dbReference>
<organism evidence="2 3">
    <name type="scientific">Gluconobacter cerevisiae</name>
    <dbReference type="NCBI Taxonomy" id="1379734"/>
    <lineage>
        <taxon>Bacteria</taxon>
        <taxon>Pseudomonadati</taxon>
        <taxon>Pseudomonadota</taxon>
        <taxon>Alphaproteobacteria</taxon>
        <taxon>Acetobacterales</taxon>
        <taxon>Acetobacteraceae</taxon>
        <taxon>Gluconobacter</taxon>
    </lineage>
</organism>